<evidence type="ECO:0000256" key="1">
    <source>
        <dbReference type="SAM" id="SignalP"/>
    </source>
</evidence>
<dbReference type="AlphaFoldDB" id="A0ABD3XA22"/>
<feature type="chain" id="PRO_5044788107" evidence="1">
    <location>
        <begin position="22"/>
        <end position="221"/>
    </location>
</feature>
<dbReference type="Proteomes" id="UP001634394">
    <property type="component" value="Unassembled WGS sequence"/>
</dbReference>
<feature type="signal peptide" evidence="1">
    <location>
        <begin position="1"/>
        <end position="21"/>
    </location>
</feature>
<accession>A0ABD3XA22</accession>
<name>A0ABD3XA22_SINWO</name>
<proteinExistence type="predicted"/>
<protein>
    <submittedName>
        <fullName evidence="2">Uncharacterized protein</fullName>
    </submittedName>
</protein>
<sequence length="221" mass="25736">MALIIVSRFILVISISTYVHAQGWCGKWEDLKPYSREQICCAGKVLSRFDAKNQELGCCRNQLYIIDHHNCIDGELVLTRPLEHARHETTRPLKIKLMDKICRKKFVYTLHNITMTKSLVPEMTNRSGQQMTNGSDQKISAKVRVMNLRKWKQMEGTKWKTFRLISINVPESMSRKYVGKNTMFVFSDKNLLREKSLDLSLEDVIMKDTFKMINIKRCGTT</sequence>
<comment type="caution">
    <text evidence="2">The sequence shown here is derived from an EMBL/GenBank/DDBJ whole genome shotgun (WGS) entry which is preliminary data.</text>
</comment>
<keyword evidence="1" id="KW-0732">Signal</keyword>
<dbReference type="EMBL" id="JBJQND010000003">
    <property type="protein sequence ID" value="KAL3883109.1"/>
    <property type="molecule type" value="Genomic_DNA"/>
</dbReference>
<reference evidence="2 3" key="1">
    <citation type="submission" date="2024-11" db="EMBL/GenBank/DDBJ databases">
        <title>Chromosome-level genome assembly of the freshwater bivalve Anodonta woodiana.</title>
        <authorList>
            <person name="Chen X."/>
        </authorList>
    </citation>
    <scope>NUCLEOTIDE SEQUENCE [LARGE SCALE GENOMIC DNA]</scope>
    <source>
        <strain evidence="2">MN2024</strain>
        <tissue evidence="2">Gills</tissue>
    </source>
</reference>
<keyword evidence="3" id="KW-1185">Reference proteome</keyword>
<gene>
    <name evidence="2" type="ORF">ACJMK2_029402</name>
</gene>
<organism evidence="2 3">
    <name type="scientific">Sinanodonta woodiana</name>
    <name type="common">Chinese pond mussel</name>
    <name type="synonym">Anodonta woodiana</name>
    <dbReference type="NCBI Taxonomy" id="1069815"/>
    <lineage>
        <taxon>Eukaryota</taxon>
        <taxon>Metazoa</taxon>
        <taxon>Spiralia</taxon>
        <taxon>Lophotrochozoa</taxon>
        <taxon>Mollusca</taxon>
        <taxon>Bivalvia</taxon>
        <taxon>Autobranchia</taxon>
        <taxon>Heteroconchia</taxon>
        <taxon>Palaeoheterodonta</taxon>
        <taxon>Unionida</taxon>
        <taxon>Unionoidea</taxon>
        <taxon>Unionidae</taxon>
        <taxon>Unioninae</taxon>
        <taxon>Sinanodonta</taxon>
    </lineage>
</organism>
<evidence type="ECO:0000313" key="3">
    <source>
        <dbReference type="Proteomes" id="UP001634394"/>
    </source>
</evidence>
<evidence type="ECO:0000313" key="2">
    <source>
        <dbReference type="EMBL" id="KAL3883109.1"/>
    </source>
</evidence>